<dbReference type="InterPro" id="IPR036884">
    <property type="entry name" value="2Fe-2S-bd_dom_sf"/>
</dbReference>
<dbReference type="EC" id="1.17.1.4" evidence="6"/>
<dbReference type="InterPro" id="IPR008274">
    <property type="entry name" value="AldOxase/xan_DH_MoCoBD1"/>
</dbReference>
<dbReference type="InterPro" id="IPR012675">
    <property type="entry name" value="Beta-grasp_dom_sf"/>
</dbReference>
<dbReference type="Gene3D" id="3.10.20.30">
    <property type="match status" value="1"/>
</dbReference>
<evidence type="ECO:0000256" key="10">
    <source>
        <dbReference type="ARBA" id="ARBA00022723"/>
    </source>
</evidence>
<dbReference type="Gene3D" id="3.90.1170.50">
    <property type="entry name" value="Aldehyde oxidase/xanthine dehydrogenase, a/b hammerhead"/>
    <property type="match status" value="1"/>
</dbReference>
<dbReference type="SUPFAM" id="SSF47741">
    <property type="entry name" value="CO dehydrogenase ISP C-domain like"/>
    <property type="match status" value="1"/>
</dbReference>
<dbReference type="Pfam" id="PF20256">
    <property type="entry name" value="MoCoBD_2"/>
    <property type="match status" value="1"/>
</dbReference>
<dbReference type="InterPro" id="IPR036683">
    <property type="entry name" value="CO_DH_flav_C_dom_sf"/>
</dbReference>
<dbReference type="SUPFAM" id="SSF56003">
    <property type="entry name" value="Molybdenum cofactor-binding domain"/>
    <property type="match status" value="1"/>
</dbReference>
<feature type="domain" description="2Fe-2S ferredoxin-type" evidence="20">
    <location>
        <begin position="14"/>
        <end position="101"/>
    </location>
</feature>
<comment type="similarity">
    <text evidence="4">Belongs to the xanthine dehydrogenase family.</text>
</comment>
<evidence type="ECO:0000256" key="1">
    <source>
        <dbReference type="ARBA" id="ARBA00001924"/>
    </source>
</evidence>
<dbReference type="InterPro" id="IPR037165">
    <property type="entry name" value="AldOxase/xan_DH_Mopterin-bd_sf"/>
</dbReference>
<evidence type="ECO:0000256" key="8">
    <source>
        <dbReference type="ARBA" id="ARBA00022630"/>
    </source>
</evidence>
<keyword evidence="16" id="KW-0576">Peroxisome</keyword>
<dbReference type="InterPro" id="IPR036318">
    <property type="entry name" value="FAD-bd_PCMH-like_sf"/>
</dbReference>
<dbReference type="Gene3D" id="3.30.365.10">
    <property type="entry name" value="Aldehyde oxidase/xanthine dehydrogenase, molybdopterin binding domain"/>
    <property type="match status" value="4"/>
</dbReference>
<dbReference type="InterPro" id="IPR000674">
    <property type="entry name" value="Ald_Oxase/Xan_DH_a/b"/>
</dbReference>
<dbReference type="Gene3D" id="1.10.150.120">
    <property type="entry name" value="[2Fe-2S]-binding domain"/>
    <property type="match status" value="1"/>
</dbReference>
<evidence type="ECO:0000313" key="22">
    <source>
        <dbReference type="Proteomes" id="UP001652740"/>
    </source>
</evidence>
<evidence type="ECO:0000256" key="3">
    <source>
        <dbReference type="ARBA" id="ARBA00004275"/>
    </source>
</evidence>
<dbReference type="InterPro" id="IPR016169">
    <property type="entry name" value="FAD-bd_PCMH_sub2"/>
</dbReference>
<dbReference type="Gene3D" id="3.30.465.10">
    <property type="match status" value="1"/>
</dbReference>
<evidence type="ECO:0000256" key="2">
    <source>
        <dbReference type="ARBA" id="ARBA00001974"/>
    </source>
</evidence>
<dbReference type="InterPro" id="IPR036010">
    <property type="entry name" value="2Fe-2S_ferredoxin-like_sf"/>
</dbReference>
<dbReference type="PROSITE" id="PS00197">
    <property type="entry name" value="2FE2S_FER_1"/>
    <property type="match status" value="1"/>
</dbReference>
<evidence type="ECO:0000256" key="5">
    <source>
        <dbReference type="ARBA" id="ARBA00011738"/>
    </source>
</evidence>
<dbReference type="SUPFAM" id="SSF54665">
    <property type="entry name" value="CO dehydrogenase molybdoprotein N-domain-like"/>
    <property type="match status" value="1"/>
</dbReference>
<name>A0ABM3MXP3_GALME</name>
<comment type="cofactor">
    <cofactor evidence="17">
        <name>[2Fe-2S] cluster</name>
        <dbReference type="ChEBI" id="CHEBI:190135"/>
    </cofactor>
</comment>
<protein>
    <recommendedName>
        <fullName evidence="6">xanthine dehydrogenase</fullName>
        <ecNumber evidence="6">1.17.1.4</ecNumber>
    </recommendedName>
</protein>
<dbReference type="InterPro" id="IPR002346">
    <property type="entry name" value="Mopterin_DH_FAD-bd"/>
</dbReference>
<dbReference type="GeneID" id="113512543"/>
<keyword evidence="15" id="KW-0520">NAD</keyword>
<comment type="cofactor">
    <cofactor evidence="2">
        <name>FAD</name>
        <dbReference type="ChEBI" id="CHEBI:57692"/>
    </cofactor>
</comment>
<feature type="domain" description="FAD-binding PCMH-type" evidence="21">
    <location>
        <begin position="244"/>
        <end position="429"/>
    </location>
</feature>
<dbReference type="InterPro" id="IPR046867">
    <property type="entry name" value="AldOxase/xan_DH_MoCoBD2"/>
</dbReference>
<comment type="cofactor">
    <cofactor evidence="1">
        <name>Mo-molybdopterin</name>
        <dbReference type="ChEBI" id="CHEBI:71302"/>
    </cofactor>
</comment>
<accession>A0ABM3MXP3</accession>
<evidence type="ECO:0000256" key="16">
    <source>
        <dbReference type="ARBA" id="ARBA00023140"/>
    </source>
</evidence>
<dbReference type="SMART" id="SM01008">
    <property type="entry name" value="Ald_Xan_dh_C"/>
    <property type="match status" value="1"/>
</dbReference>
<evidence type="ECO:0000256" key="18">
    <source>
        <dbReference type="ARBA" id="ARBA00049017"/>
    </source>
</evidence>
<evidence type="ECO:0000256" key="13">
    <source>
        <dbReference type="ARBA" id="ARBA00023004"/>
    </source>
</evidence>
<dbReference type="NCBIfam" id="TIGR02963">
    <property type="entry name" value="xanthine_xdhA"/>
    <property type="match status" value="1"/>
</dbReference>
<dbReference type="InterPro" id="IPR001041">
    <property type="entry name" value="2Fe-2S_ferredoxin-type"/>
</dbReference>
<dbReference type="InterPro" id="IPR005107">
    <property type="entry name" value="CO_DH_flav_C"/>
</dbReference>
<dbReference type="Pfam" id="PF03450">
    <property type="entry name" value="CO_deh_flav_C"/>
    <property type="match status" value="1"/>
</dbReference>
<comment type="catalytic activity">
    <reaction evidence="19">
        <text>hypoxanthine + NAD(+) + H2O = xanthine + NADH + H(+)</text>
        <dbReference type="Rhea" id="RHEA:24670"/>
        <dbReference type="ChEBI" id="CHEBI:15377"/>
        <dbReference type="ChEBI" id="CHEBI:15378"/>
        <dbReference type="ChEBI" id="CHEBI:17368"/>
        <dbReference type="ChEBI" id="CHEBI:17712"/>
        <dbReference type="ChEBI" id="CHEBI:57540"/>
        <dbReference type="ChEBI" id="CHEBI:57945"/>
        <dbReference type="EC" id="1.17.1.4"/>
    </reaction>
</comment>
<evidence type="ECO:0000256" key="4">
    <source>
        <dbReference type="ARBA" id="ARBA00006849"/>
    </source>
</evidence>
<dbReference type="PROSITE" id="PS51085">
    <property type="entry name" value="2FE2S_FER_2"/>
    <property type="match status" value="1"/>
</dbReference>
<comment type="subcellular location">
    <subcellularLocation>
        <location evidence="3">Peroxisome</location>
    </subcellularLocation>
</comment>
<dbReference type="InterPro" id="IPR002888">
    <property type="entry name" value="2Fe-2S-bd"/>
</dbReference>
<dbReference type="InterPro" id="IPR014307">
    <property type="entry name" value="Xanthine_DH_ssu"/>
</dbReference>
<evidence type="ECO:0000259" key="21">
    <source>
        <dbReference type="PROSITE" id="PS51387"/>
    </source>
</evidence>
<keyword evidence="10" id="KW-0479">Metal-binding</keyword>
<evidence type="ECO:0000256" key="17">
    <source>
        <dbReference type="ARBA" id="ARBA00034078"/>
    </source>
</evidence>
<evidence type="ECO:0000256" key="12">
    <source>
        <dbReference type="ARBA" id="ARBA00023002"/>
    </source>
</evidence>
<keyword evidence="7" id="KW-0500">Molybdenum</keyword>
<proteinExistence type="inferred from homology"/>
<keyword evidence="14" id="KW-0411">Iron-sulfur</keyword>
<comment type="catalytic activity">
    <reaction evidence="18">
        <text>xanthine + NAD(+) + H2O = urate + NADH + H(+)</text>
        <dbReference type="Rhea" id="RHEA:16669"/>
        <dbReference type="ChEBI" id="CHEBI:15377"/>
        <dbReference type="ChEBI" id="CHEBI:15378"/>
        <dbReference type="ChEBI" id="CHEBI:17712"/>
        <dbReference type="ChEBI" id="CHEBI:17775"/>
        <dbReference type="ChEBI" id="CHEBI:57540"/>
        <dbReference type="ChEBI" id="CHEBI:57945"/>
        <dbReference type="EC" id="1.17.1.4"/>
    </reaction>
</comment>
<reference evidence="23" key="1">
    <citation type="submission" date="2025-08" db="UniProtKB">
        <authorList>
            <consortium name="RefSeq"/>
        </authorList>
    </citation>
    <scope>IDENTIFICATION</scope>
    <source>
        <tissue evidence="23">Whole larvae</tissue>
    </source>
</reference>
<keyword evidence="22" id="KW-1185">Reference proteome</keyword>
<keyword evidence="8" id="KW-0285">Flavoprotein</keyword>
<dbReference type="InterPro" id="IPR016208">
    <property type="entry name" value="Ald_Oxase/xanthine_DH-like"/>
</dbReference>
<dbReference type="Pfam" id="PF02738">
    <property type="entry name" value="MoCoBD_1"/>
    <property type="match status" value="1"/>
</dbReference>
<dbReference type="PIRSF" id="PIRSF000127">
    <property type="entry name" value="Xanthine_DH"/>
    <property type="match status" value="1"/>
</dbReference>
<dbReference type="Pfam" id="PF01315">
    <property type="entry name" value="Ald_Xan_dh_C"/>
    <property type="match status" value="1"/>
</dbReference>
<evidence type="ECO:0000259" key="20">
    <source>
        <dbReference type="PROSITE" id="PS51085"/>
    </source>
</evidence>
<dbReference type="Proteomes" id="UP001652740">
    <property type="component" value="Unplaced"/>
</dbReference>
<dbReference type="SUPFAM" id="SSF54292">
    <property type="entry name" value="2Fe-2S ferredoxin-like"/>
    <property type="match status" value="1"/>
</dbReference>
<evidence type="ECO:0000256" key="19">
    <source>
        <dbReference type="ARBA" id="ARBA00049517"/>
    </source>
</evidence>
<evidence type="ECO:0000256" key="14">
    <source>
        <dbReference type="ARBA" id="ARBA00023014"/>
    </source>
</evidence>
<dbReference type="PANTHER" id="PTHR45444:SF3">
    <property type="entry name" value="XANTHINE DEHYDROGENASE"/>
    <property type="match status" value="1"/>
</dbReference>
<sequence length="1341" mass="148970">MELLTIHIPENAKTDLVFYVNGKKVVESEPDPEWTLLWYLRKKLHLTGTKYGCGEGGCGACTVMVSQYLKLEDRVKHIAVNACLTPVCAMHGLAVTTVEGIGSTQDRLHPVQERLAKAHGSQCGFCTPGIVMSMYALLRSKEKICYSDIDTALQGNLCRCTGYRPIIEAFKTFGEAWEINYVNAKGSSSCAMGDNCCRNKKAEENNKNELFRKSSFVPYDATQEPIFPPELKLNNSYSESYLMFKGENVIWIRPQNLEDLIVLKNKYPNSKIVIGNTEIGVEMKFKKIKYPILLCPTMIPEMYICDATKEELTIGAAVSLNEVNSFLNRQLKLDTSRGQVFEAIINILHWFAGNQVRNVASLIGNIVTASPISDLNPILMACSAVLNIYSLDKGHRKVVIDSDFFVSYRKTLLRDNDIVVSIEIPFTNNQHFFKAYKQSRRRNDDISIVTAAFSVKFIDKVISEIKICYGGMGPTTICAVNSCNLIKGCCWNKNMLNKVMDSLTHELKLDISVPGGMAIYRKSLCLSLFYKFYLHVLSDLTSATGDNLINSQLYGINDLHICEPKSSQYFDLKNDAIEISDCVGKPVPHISAMKQATGEAMYCDDIPHIEGELFLTLVLSTESHARIKSIDASKALSISGVEQFLSAVDIDAEFNKVGPLIKDEQIFSSNIVSSRSCVIGAVVAKSEMIARKAKDLVTVTYDPIQPTIVTLEDAIVHRSFFSGSPVSLKKGDLIEVFSNSFHIIEGHVRSGAQEHFYLETMSAYAVRKEDELEIICSSQNPAEIAQIVSRVLRIPNHKVVCKVKRLGGAFGGKETRAMMLAVPVAIAAYKLNKPVRGVLDRDEDMQTTGYRHPFLIKYKVAFDDDGKIFGAAIDIYCNGGFSMDLSSALVSRSIAHIDNCYNIPNVEVNAYICKTNLPSNTAFRGFGAPQVMFAAENMIRDIAANLDKTYEEIAILNMYREGDLTHYNQSLKYCTLSRCWNECIENSAYWRRKVEVDEFNKMNRWKKKGIAIVPTKYGISFQSDVLMQAGALLLVYNDGSVLLSIGGVEMGQGLFTKMIQVASRALDLDISKIHISEMSTDKVPNSSPTAASISSDLYGMAVIDACTILKERLESYKIKNPNGKWEDWVMAAYLDRVNLSATGYYSAPKIEYNDKTNSGNIYEYFTYGAGCSEVIIDCLTGDHQVLRSDIVMDLGESINPAIDIGQIEGAFMQGYGFFTMEEMLFLPTGEILSKGPGTYKIPGFSDIPKEFNVSLLKGAPNPRAVYSSKAVGEPPLFLAASVFFAIKEAIKSARIDAGVKPDFVLHAPATCERIRMACEDEFTEKVKPTISKEGQQWNVVA</sequence>
<dbReference type="SUPFAM" id="SSF56176">
    <property type="entry name" value="FAD-binding/transporter-associated domain-like"/>
    <property type="match status" value="1"/>
</dbReference>
<dbReference type="Pfam" id="PF00111">
    <property type="entry name" value="Fer2"/>
    <property type="match status" value="1"/>
</dbReference>
<evidence type="ECO:0000313" key="23">
    <source>
        <dbReference type="RefSeq" id="XP_052756118.1"/>
    </source>
</evidence>
<evidence type="ECO:0000256" key="7">
    <source>
        <dbReference type="ARBA" id="ARBA00022505"/>
    </source>
</evidence>
<evidence type="ECO:0000256" key="15">
    <source>
        <dbReference type="ARBA" id="ARBA00023027"/>
    </source>
</evidence>
<dbReference type="Gene3D" id="3.30.390.50">
    <property type="entry name" value="CO dehydrogenase flavoprotein, C-terminal domain"/>
    <property type="match status" value="1"/>
</dbReference>
<keyword evidence="9" id="KW-0001">2Fe-2S</keyword>
<evidence type="ECO:0000256" key="6">
    <source>
        <dbReference type="ARBA" id="ARBA00013123"/>
    </source>
</evidence>
<keyword evidence="12" id="KW-0560">Oxidoreductase</keyword>
<dbReference type="InterPro" id="IPR016167">
    <property type="entry name" value="FAD-bd_PCMH_sub1"/>
</dbReference>
<dbReference type="SUPFAM" id="SSF55447">
    <property type="entry name" value="CO dehydrogenase flavoprotein C-terminal domain-like"/>
    <property type="match status" value="1"/>
</dbReference>
<organism evidence="22 23">
    <name type="scientific">Galleria mellonella</name>
    <name type="common">Greater wax moth</name>
    <dbReference type="NCBI Taxonomy" id="7137"/>
    <lineage>
        <taxon>Eukaryota</taxon>
        <taxon>Metazoa</taxon>
        <taxon>Ecdysozoa</taxon>
        <taxon>Arthropoda</taxon>
        <taxon>Hexapoda</taxon>
        <taxon>Insecta</taxon>
        <taxon>Pterygota</taxon>
        <taxon>Neoptera</taxon>
        <taxon>Endopterygota</taxon>
        <taxon>Lepidoptera</taxon>
        <taxon>Glossata</taxon>
        <taxon>Ditrysia</taxon>
        <taxon>Pyraloidea</taxon>
        <taxon>Pyralidae</taxon>
        <taxon>Galleriinae</taxon>
        <taxon>Galleria</taxon>
    </lineage>
</organism>
<dbReference type="PROSITE" id="PS51387">
    <property type="entry name" value="FAD_PCMH"/>
    <property type="match status" value="1"/>
</dbReference>
<dbReference type="RefSeq" id="XP_052756118.1">
    <property type="nucleotide sequence ID" value="XM_052900158.1"/>
</dbReference>
<comment type="subunit">
    <text evidence="5">Homodimer.</text>
</comment>
<evidence type="ECO:0000256" key="11">
    <source>
        <dbReference type="ARBA" id="ARBA00022827"/>
    </source>
</evidence>
<dbReference type="SMART" id="SM01092">
    <property type="entry name" value="CO_deh_flav_C"/>
    <property type="match status" value="1"/>
</dbReference>
<dbReference type="PANTHER" id="PTHR45444">
    <property type="entry name" value="XANTHINE DEHYDROGENASE"/>
    <property type="match status" value="1"/>
</dbReference>
<dbReference type="Gene3D" id="3.30.43.10">
    <property type="entry name" value="Uridine Diphospho-n-acetylenolpyruvylglucosamine Reductase, domain 2"/>
    <property type="match status" value="1"/>
</dbReference>
<dbReference type="Pfam" id="PF01799">
    <property type="entry name" value="Fer2_2"/>
    <property type="match status" value="1"/>
</dbReference>
<dbReference type="InterPro" id="IPR036856">
    <property type="entry name" value="Ald_Oxase/Xan_DH_a/b_sf"/>
</dbReference>
<dbReference type="InterPro" id="IPR016166">
    <property type="entry name" value="FAD-bd_PCMH"/>
</dbReference>
<dbReference type="InterPro" id="IPR006058">
    <property type="entry name" value="2Fe2S_fd_BS"/>
</dbReference>
<evidence type="ECO:0000256" key="9">
    <source>
        <dbReference type="ARBA" id="ARBA00022714"/>
    </source>
</evidence>
<keyword evidence="11" id="KW-0274">FAD</keyword>
<keyword evidence="13" id="KW-0408">Iron</keyword>
<dbReference type="Pfam" id="PF00941">
    <property type="entry name" value="FAD_binding_5"/>
    <property type="match status" value="1"/>
</dbReference>
<gene>
    <name evidence="23" type="primary">LOC113512543</name>
</gene>